<evidence type="ECO:0000313" key="2">
    <source>
        <dbReference type="WBParaSite" id="ACRNAN_scaffold32664.g19262.t1"/>
    </source>
</evidence>
<sequence>ILLSKDKPTNTIRNIVFQEILGVKSIKIVTENVILEDNAMEIDNILY</sequence>
<reference evidence="2" key="1">
    <citation type="submission" date="2022-11" db="UniProtKB">
        <authorList>
            <consortium name="WormBaseParasite"/>
        </authorList>
    </citation>
    <scope>IDENTIFICATION</scope>
</reference>
<keyword evidence="1" id="KW-1185">Reference proteome</keyword>
<name>A0A914DP60_9BILA</name>
<organism evidence="1 2">
    <name type="scientific">Acrobeloides nanus</name>
    <dbReference type="NCBI Taxonomy" id="290746"/>
    <lineage>
        <taxon>Eukaryota</taxon>
        <taxon>Metazoa</taxon>
        <taxon>Ecdysozoa</taxon>
        <taxon>Nematoda</taxon>
        <taxon>Chromadorea</taxon>
        <taxon>Rhabditida</taxon>
        <taxon>Tylenchina</taxon>
        <taxon>Cephalobomorpha</taxon>
        <taxon>Cephaloboidea</taxon>
        <taxon>Cephalobidae</taxon>
        <taxon>Acrobeloides</taxon>
    </lineage>
</organism>
<protein>
    <submittedName>
        <fullName evidence="2">Uncharacterized protein</fullName>
    </submittedName>
</protein>
<dbReference type="Proteomes" id="UP000887540">
    <property type="component" value="Unplaced"/>
</dbReference>
<dbReference type="WBParaSite" id="ACRNAN_scaffold32664.g19262.t1">
    <property type="protein sequence ID" value="ACRNAN_scaffold32664.g19262.t1"/>
    <property type="gene ID" value="ACRNAN_scaffold32664.g19262"/>
</dbReference>
<proteinExistence type="predicted"/>
<accession>A0A914DP60</accession>
<dbReference type="AlphaFoldDB" id="A0A914DP60"/>
<evidence type="ECO:0000313" key="1">
    <source>
        <dbReference type="Proteomes" id="UP000887540"/>
    </source>
</evidence>